<proteinExistence type="predicted"/>
<comment type="caution">
    <text evidence="1">The sequence shown here is derived from an EMBL/GenBank/DDBJ whole genome shotgun (WGS) entry which is preliminary data.</text>
</comment>
<reference evidence="1" key="1">
    <citation type="journal article" date="2022" name="bioRxiv">
        <title>Sequencing and chromosome-scale assembly of the giantPleurodeles waltlgenome.</title>
        <authorList>
            <person name="Brown T."/>
            <person name="Elewa A."/>
            <person name="Iarovenko S."/>
            <person name="Subramanian E."/>
            <person name="Araus A.J."/>
            <person name="Petzold A."/>
            <person name="Susuki M."/>
            <person name="Suzuki K.-i.T."/>
            <person name="Hayashi T."/>
            <person name="Toyoda A."/>
            <person name="Oliveira C."/>
            <person name="Osipova E."/>
            <person name="Leigh N.D."/>
            <person name="Simon A."/>
            <person name="Yun M.H."/>
        </authorList>
    </citation>
    <scope>NUCLEOTIDE SEQUENCE</scope>
    <source>
        <strain evidence="1">20211129_DDA</strain>
        <tissue evidence="1">Liver</tissue>
    </source>
</reference>
<keyword evidence="2" id="KW-1185">Reference proteome</keyword>
<organism evidence="1 2">
    <name type="scientific">Pleurodeles waltl</name>
    <name type="common">Iberian ribbed newt</name>
    <dbReference type="NCBI Taxonomy" id="8319"/>
    <lineage>
        <taxon>Eukaryota</taxon>
        <taxon>Metazoa</taxon>
        <taxon>Chordata</taxon>
        <taxon>Craniata</taxon>
        <taxon>Vertebrata</taxon>
        <taxon>Euteleostomi</taxon>
        <taxon>Amphibia</taxon>
        <taxon>Batrachia</taxon>
        <taxon>Caudata</taxon>
        <taxon>Salamandroidea</taxon>
        <taxon>Salamandridae</taxon>
        <taxon>Pleurodelinae</taxon>
        <taxon>Pleurodeles</taxon>
    </lineage>
</organism>
<evidence type="ECO:0000313" key="2">
    <source>
        <dbReference type="Proteomes" id="UP001066276"/>
    </source>
</evidence>
<gene>
    <name evidence="1" type="ORF">NDU88_007291</name>
</gene>
<evidence type="ECO:0000313" key="1">
    <source>
        <dbReference type="EMBL" id="KAJ1182096.1"/>
    </source>
</evidence>
<protein>
    <submittedName>
        <fullName evidence="1">Uncharacterized protein</fullName>
    </submittedName>
</protein>
<name>A0AAV7U103_PLEWA</name>
<dbReference type="AlphaFoldDB" id="A0AAV7U103"/>
<sequence>MHHKVWPMRCPGVEMSCAVAVTGKLQCEVIHSRCVPHWLIQKKLRKPVLRKLCTAVVLRRLRTVMCSSSSVPMRS</sequence>
<dbReference type="Proteomes" id="UP001066276">
    <property type="component" value="Chromosome 3_2"/>
</dbReference>
<accession>A0AAV7U103</accession>
<dbReference type="EMBL" id="JANPWB010000006">
    <property type="protein sequence ID" value="KAJ1182096.1"/>
    <property type="molecule type" value="Genomic_DNA"/>
</dbReference>